<dbReference type="GO" id="GO:0000160">
    <property type="term" value="P:phosphorelay signal transduction system"/>
    <property type="evidence" value="ECO:0007669"/>
    <property type="project" value="UniProtKB-KW"/>
</dbReference>
<sequence>MPINNESKLSELALLQEKFASNLEGRIADITSFSQRLGDVSNKNEHDILLASLQSSAHKLSGSAGSYGFPEVSRICKQIDIVIKEYDDDIQMMPKNRIDELKNLMVQLKKEGVTVAMNNQIVKAGALILVVDDDPDICALVQLTLQHEGYEVLTTQTGKEGLEAFRENSNTIKLALLDIALPGVSGVDVLAQFKEIEPSIPVIFMSAYIEDKSEASSFGAIDAITKPFNLEDLKRQVSNALSEK</sequence>
<dbReference type="InterPro" id="IPR011006">
    <property type="entry name" value="CheY-like_superfamily"/>
</dbReference>
<dbReference type="InterPro" id="IPR008207">
    <property type="entry name" value="Sig_transdc_His_kin_Hpt_dom"/>
</dbReference>
<gene>
    <name evidence="5" type="ORF">COA96_11925</name>
</gene>
<evidence type="ECO:0000259" key="4">
    <source>
        <dbReference type="PROSITE" id="PS50110"/>
    </source>
</evidence>
<protein>
    <recommendedName>
        <fullName evidence="4">Response regulatory domain-containing protein</fullName>
    </recommendedName>
</protein>
<dbReference type="PROSITE" id="PS50110">
    <property type="entry name" value="RESPONSE_REGULATORY"/>
    <property type="match status" value="1"/>
</dbReference>
<feature type="domain" description="Response regulatory" evidence="4">
    <location>
        <begin position="127"/>
        <end position="241"/>
    </location>
</feature>
<evidence type="ECO:0000256" key="1">
    <source>
        <dbReference type="ARBA" id="ARBA00022553"/>
    </source>
</evidence>
<comment type="caution">
    <text evidence="5">The sequence shown here is derived from an EMBL/GenBank/DDBJ whole genome shotgun (WGS) entry which is preliminary data.</text>
</comment>
<keyword evidence="2" id="KW-0902">Two-component regulatory system</keyword>
<name>A0A2A5AX45_9GAMM</name>
<reference evidence="6" key="1">
    <citation type="submission" date="2017-08" db="EMBL/GenBank/DDBJ databases">
        <title>A dynamic microbial community with high functional redundancy inhabits the cold, oxic subseafloor aquifer.</title>
        <authorList>
            <person name="Tully B.J."/>
            <person name="Wheat C.G."/>
            <person name="Glazer B.T."/>
            <person name="Huber J.A."/>
        </authorList>
    </citation>
    <scope>NUCLEOTIDE SEQUENCE [LARGE SCALE GENOMIC DNA]</scope>
</reference>
<dbReference type="InterPro" id="IPR036641">
    <property type="entry name" value="HPT_dom_sf"/>
</dbReference>
<dbReference type="PANTHER" id="PTHR44591:SF3">
    <property type="entry name" value="RESPONSE REGULATORY DOMAIN-CONTAINING PROTEIN"/>
    <property type="match status" value="1"/>
</dbReference>
<dbReference type="Gene3D" id="3.40.50.2300">
    <property type="match status" value="1"/>
</dbReference>
<dbReference type="PANTHER" id="PTHR44591">
    <property type="entry name" value="STRESS RESPONSE REGULATOR PROTEIN 1"/>
    <property type="match status" value="1"/>
</dbReference>
<keyword evidence="1 3" id="KW-0597">Phosphoprotein</keyword>
<evidence type="ECO:0000313" key="5">
    <source>
        <dbReference type="EMBL" id="PCJ23358.1"/>
    </source>
</evidence>
<evidence type="ECO:0000313" key="6">
    <source>
        <dbReference type="Proteomes" id="UP000218327"/>
    </source>
</evidence>
<dbReference type="Gene3D" id="1.20.120.160">
    <property type="entry name" value="HPT domain"/>
    <property type="match status" value="1"/>
</dbReference>
<dbReference type="SUPFAM" id="SSF47226">
    <property type="entry name" value="Histidine-containing phosphotransfer domain, HPT domain"/>
    <property type="match status" value="1"/>
</dbReference>
<dbReference type="Proteomes" id="UP000218327">
    <property type="component" value="Unassembled WGS sequence"/>
</dbReference>
<dbReference type="InterPro" id="IPR050595">
    <property type="entry name" value="Bact_response_regulator"/>
</dbReference>
<organism evidence="5 6">
    <name type="scientific">SAR86 cluster bacterium</name>
    <dbReference type="NCBI Taxonomy" id="2030880"/>
    <lineage>
        <taxon>Bacteria</taxon>
        <taxon>Pseudomonadati</taxon>
        <taxon>Pseudomonadota</taxon>
        <taxon>Gammaproteobacteria</taxon>
        <taxon>SAR86 cluster</taxon>
    </lineage>
</organism>
<dbReference type="SUPFAM" id="SSF52172">
    <property type="entry name" value="CheY-like"/>
    <property type="match status" value="1"/>
</dbReference>
<dbReference type="SMART" id="SM00448">
    <property type="entry name" value="REC"/>
    <property type="match status" value="1"/>
</dbReference>
<dbReference type="AlphaFoldDB" id="A0A2A5AX45"/>
<dbReference type="GO" id="GO:0004672">
    <property type="term" value="F:protein kinase activity"/>
    <property type="evidence" value="ECO:0007669"/>
    <property type="project" value="UniProtKB-ARBA"/>
</dbReference>
<evidence type="ECO:0000256" key="2">
    <source>
        <dbReference type="ARBA" id="ARBA00023012"/>
    </source>
</evidence>
<feature type="modified residue" description="4-aspartylphosphate" evidence="3">
    <location>
        <position position="178"/>
    </location>
</feature>
<dbReference type="InterPro" id="IPR001789">
    <property type="entry name" value="Sig_transdc_resp-reg_receiver"/>
</dbReference>
<dbReference type="EMBL" id="NVVJ01000040">
    <property type="protein sequence ID" value="PCJ23358.1"/>
    <property type="molecule type" value="Genomic_DNA"/>
</dbReference>
<dbReference type="Pfam" id="PF00072">
    <property type="entry name" value="Response_reg"/>
    <property type="match status" value="1"/>
</dbReference>
<accession>A0A2A5AX45</accession>
<evidence type="ECO:0000256" key="3">
    <source>
        <dbReference type="PROSITE-ProRule" id="PRU00169"/>
    </source>
</evidence>
<proteinExistence type="predicted"/>
<dbReference type="Pfam" id="PF01627">
    <property type="entry name" value="Hpt"/>
    <property type="match status" value="1"/>
</dbReference>
<dbReference type="CDD" id="cd17574">
    <property type="entry name" value="REC_OmpR"/>
    <property type="match status" value="1"/>
</dbReference>